<dbReference type="RefSeq" id="WP_162451565.1">
    <property type="nucleotide sequence ID" value="NZ_WLZY01000006.1"/>
</dbReference>
<dbReference type="InterPro" id="IPR000577">
    <property type="entry name" value="Carb_kinase_FGGY"/>
</dbReference>
<keyword evidence="2" id="KW-0859">Xylose metabolism</keyword>
<dbReference type="PANTHER" id="PTHR43095">
    <property type="entry name" value="SUGAR KINASE"/>
    <property type="match status" value="1"/>
</dbReference>
<name>A0A7K3M6J1_9ACTN</name>
<sequence>MAPAGAGAERQGGGRSVTTAVQEPAVIGVDIGTGSTKGVLATPTGEIVATTRRAHRMSLPRPGWAEMDAERDFWDGFTEVTRELMASAGSREIAGVCVSGIGPCVLRVDGSGAPRHAAILYGIDMRATAEIAEMTERLGADAILKRCGKDLSTQAAGPKLLWLQRNMPDAWDPADHWHSSHTYVVERLAGEWIMDHQTASQCDPLYDVEAQAWADDWAEQFFPGMSLPRLVWPAEQVGAVLPDAAAATGLPRGTPVMAGTIDAWAEAYSAGVRRPGDLMLMYGSTMFMVQVVPAFTVAGGLWTTSGVEPGSHTLAAGMATSGSLTGWVQELTGGASFGELVEEASAVPPGSDGLVVLPYFAGERSPIFDPQARGVLAGLTLRHQRGHLFRAVYEGIAYGIRQIIDALDSAAGPPLRVVAVGGGTQGGLWTRIVSDVTGLAQHVPAETIGASYGAGLMAAVGTGLVPPETDWARTVEIVEPDPGTRRVYAETYRTYTELYPATRDQVHTLARLQGQE</sequence>
<dbReference type="InterPro" id="IPR043129">
    <property type="entry name" value="ATPase_NBD"/>
</dbReference>
<keyword evidence="3 5" id="KW-0808">Transferase</keyword>
<dbReference type="InterPro" id="IPR018485">
    <property type="entry name" value="FGGY_C"/>
</dbReference>
<dbReference type="Proteomes" id="UP000460435">
    <property type="component" value="Unassembled WGS sequence"/>
</dbReference>
<organism evidence="8 9">
    <name type="scientific">Phytoactinopolyspora mesophila</name>
    <dbReference type="NCBI Taxonomy" id="2650750"/>
    <lineage>
        <taxon>Bacteria</taxon>
        <taxon>Bacillati</taxon>
        <taxon>Actinomycetota</taxon>
        <taxon>Actinomycetes</taxon>
        <taxon>Jiangellales</taxon>
        <taxon>Jiangellaceae</taxon>
        <taxon>Phytoactinopolyspora</taxon>
    </lineage>
</organism>
<dbReference type="GO" id="GO:0042732">
    <property type="term" value="P:D-xylose metabolic process"/>
    <property type="evidence" value="ECO:0007669"/>
    <property type="project" value="UniProtKB-KW"/>
</dbReference>
<dbReference type="GO" id="GO:0016301">
    <property type="term" value="F:kinase activity"/>
    <property type="evidence" value="ECO:0007669"/>
    <property type="project" value="UniProtKB-KW"/>
</dbReference>
<dbReference type="InterPro" id="IPR050406">
    <property type="entry name" value="FGGY_Carb_Kinase"/>
</dbReference>
<dbReference type="InterPro" id="IPR018483">
    <property type="entry name" value="Carb_kinase_FGGY_CS"/>
</dbReference>
<dbReference type="PIRSF" id="PIRSF000538">
    <property type="entry name" value="GlpK"/>
    <property type="match status" value="1"/>
</dbReference>
<dbReference type="CDD" id="cd07804">
    <property type="entry name" value="ASKHA_NBD_FGGY_RrXK-like"/>
    <property type="match status" value="1"/>
</dbReference>
<comment type="similarity">
    <text evidence="1 5">Belongs to the FGGY kinase family.</text>
</comment>
<dbReference type="PANTHER" id="PTHR43095:SF5">
    <property type="entry name" value="XYLULOSE KINASE"/>
    <property type="match status" value="1"/>
</dbReference>
<keyword evidence="2" id="KW-0119">Carbohydrate metabolism</keyword>
<dbReference type="SUPFAM" id="SSF53067">
    <property type="entry name" value="Actin-like ATPase domain"/>
    <property type="match status" value="2"/>
</dbReference>
<dbReference type="AlphaFoldDB" id="A0A7K3M6J1"/>
<evidence type="ECO:0000313" key="9">
    <source>
        <dbReference type="Proteomes" id="UP000460435"/>
    </source>
</evidence>
<dbReference type="EMBL" id="WLZY01000006">
    <property type="protein sequence ID" value="NDL58850.1"/>
    <property type="molecule type" value="Genomic_DNA"/>
</dbReference>
<protein>
    <submittedName>
        <fullName evidence="8">Sugar kinase</fullName>
    </submittedName>
</protein>
<dbReference type="InterPro" id="IPR018484">
    <property type="entry name" value="FGGY_N"/>
</dbReference>
<feature type="domain" description="Carbohydrate kinase FGGY C-terminal" evidence="7">
    <location>
        <begin position="297"/>
        <end position="460"/>
    </location>
</feature>
<keyword evidence="9" id="KW-1185">Reference proteome</keyword>
<proteinExistence type="inferred from homology"/>
<accession>A0A7K3M6J1</accession>
<dbReference type="Pfam" id="PF02782">
    <property type="entry name" value="FGGY_C"/>
    <property type="match status" value="1"/>
</dbReference>
<gene>
    <name evidence="8" type="ORF">F7O44_17400</name>
</gene>
<evidence type="ECO:0000313" key="8">
    <source>
        <dbReference type="EMBL" id="NDL58850.1"/>
    </source>
</evidence>
<evidence type="ECO:0000259" key="7">
    <source>
        <dbReference type="Pfam" id="PF02782"/>
    </source>
</evidence>
<reference evidence="8 9" key="1">
    <citation type="submission" date="2019-11" db="EMBL/GenBank/DDBJ databases">
        <authorList>
            <person name="Li X.-J."/>
            <person name="Feng X.-M."/>
        </authorList>
    </citation>
    <scope>NUCLEOTIDE SEQUENCE [LARGE SCALE GENOMIC DNA]</scope>
    <source>
        <strain evidence="8 9">XMNu-373</strain>
    </source>
</reference>
<evidence type="ECO:0000256" key="1">
    <source>
        <dbReference type="ARBA" id="ARBA00009156"/>
    </source>
</evidence>
<feature type="domain" description="Carbohydrate kinase FGGY N-terminal" evidence="6">
    <location>
        <begin position="26"/>
        <end position="264"/>
    </location>
</feature>
<evidence type="ECO:0000256" key="4">
    <source>
        <dbReference type="ARBA" id="ARBA00022777"/>
    </source>
</evidence>
<evidence type="ECO:0000256" key="5">
    <source>
        <dbReference type="RuleBase" id="RU003733"/>
    </source>
</evidence>
<dbReference type="Gene3D" id="3.30.420.40">
    <property type="match status" value="2"/>
</dbReference>
<evidence type="ECO:0000256" key="2">
    <source>
        <dbReference type="ARBA" id="ARBA00022629"/>
    </source>
</evidence>
<comment type="caution">
    <text evidence="8">The sequence shown here is derived from an EMBL/GenBank/DDBJ whole genome shotgun (WGS) entry which is preliminary data.</text>
</comment>
<evidence type="ECO:0000256" key="3">
    <source>
        <dbReference type="ARBA" id="ARBA00022679"/>
    </source>
</evidence>
<dbReference type="Pfam" id="PF00370">
    <property type="entry name" value="FGGY_N"/>
    <property type="match status" value="1"/>
</dbReference>
<evidence type="ECO:0000259" key="6">
    <source>
        <dbReference type="Pfam" id="PF00370"/>
    </source>
</evidence>
<keyword evidence="4 5" id="KW-0418">Kinase</keyword>
<dbReference type="GO" id="GO:0016773">
    <property type="term" value="F:phosphotransferase activity, alcohol group as acceptor"/>
    <property type="evidence" value="ECO:0007669"/>
    <property type="project" value="InterPro"/>
</dbReference>
<dbReference type="PROSITE" id="PS00445">
    <property type="entry name" value="FGGY_KINASES_2"/>
    <property type="match status" value="1"/>
</dbReference>